<dbReference type="GO" id="GO:0030170">
    <property type="term" value="F:pyridoxal phosphate binding"/>
    <property type="evidence" value="ECO:0007669"/>
    <property type="project" value="InterPro"/>
</dbReference>
<keyword evidence="5" id="KW-0804">Transcription</keyword>
<keyword evidence="8" id="KW-1185">Reference proteome</keyword>
<dbReference type="EMBL" id="UFQB01000014">
    <property type="protein sequence ID" value="SSW68131.1"/>
    <property type="molecule type" value="Genomic_DNA"/>
</dbReference>
<dbReference type="SUPFAM" id="SSF46785">
    <property type="entry name" value="Winged helix' DNA-binding domain"/>
    <property type="match status" value="1"/>
</dbReference>
<evidence type="ECO:0000259" key="6">
    <source>
        <dbReference type="PROSITE" id="PS50949"/>
    </source>
</evidence>
<protein>
    <submittedName>
        <fullName evidence="7">HTH-type transcriptional regulator NorG</fullName>
    </submittedName>
</protein>
<dbReference type="SUPFAM" id="SSF53383">
    <property type="entry name" value="PLP-dependent transferases"/>
    <property type="match status" value="1"/>
</dbReference>
<dbReference type="Pfam" id="PF00392">
    <property type="entry name" value="GntR"/>
    <property type="match status" value="1"/>
</dbReference>
<dbReference type="GO" id="GO:0003677">
    <property type="term" value="F:DNA binding"/>
    <property type="evidence" value="ECO:0007669"/>
    <property type="project" value="UniProtKB-KW"/>
</dbReference>
<evidence type="ECO:0000256" key="2">
    <source>
        <dbReference type="ARBA" id="ARBA00022898"/>
    </source>
</evidence>
<dbReference type="SMART" id="SM00345">
    <property type="entry name" value="HTH_GNTR"/>
    <property type="match status" value="1"/>
</dbReference>
<gene>
    <name evidence="7" type="primary">norG_2</name>
    <name evidence="7" type="ORF">AGI3411_03458</name>
</gene>
<keyword evidence="2" id="KW-0663">Pyridoxal phosphate</keyword>
<proteinExistence type="inferred from homology"/>
<keyword evidence="4" id="KW-0238">DNA-binding</keyword>
<keyword evidence="3" id="KW-0805">Transcription regulation</keyword>
<dbReference type="InterPro" id="IPR000524">
    <property type="entry name" value="Tscrpt_reg_HTH_GntR"/>
</dbReference>
<dbReference type="Gene3D" id="1.10.10.10">
    <property type="entry name" value="Winged helix-like DNA-binding domain superfamily/Winged helix DNA-binding domain"/>
    <property type="match status" value="1"/>
</dbReference>
<accession>A0A446CK13</accession>
<sequence length="510" mass="56036">MQILDFLAVMVYFALICAYLHSNLGEHDRHMDPQPLYLRLANHYRRAIQAGVLAPAQRMPSVRTLVRTHHVSLSTALQACRQLEDDGLIEARPRSGYFVLKPRRSSIPPVGEPDIRQTLGAAQYVGIHDRVSDFVAKCEAHPVSANFALAAAVPEAYPMEALKQAMTRALRQSPQVLVSSVPPQGHPELRTVLARRALANGINATPDDVIVTHGCIEALNLALRAVARPGDTIAVESPAYFGLLQVLESLGMRALEIPTSPQHGLSIEALDLAFQTHGNIRAVVVVPNFQNPLGCVMPEAEKARLVALCERQQVPLIEDDTYGALTDDDTPLPAAKSWDATGNVIYCSSMHKTLAPGMRLGWLIGGRWKARIAMLKFAQSRPNEPLAQIAVAEFMGSRAYDRHLSRLRRHLKAQRDQTAETIAAHFPPGTRLSVPQGGMLLWVEMPGGRSGMDVFETALREGIRVAPGSMFSNGTRYDHFLRISCGQRTTPDITQALQTLARIVAERPKK</sequence>
<evidence type="ECO:0000313" key="7">
    <source>
        <dbReference type="EMBL" id="SSW68131.1"/>
    </source>
</evidence>
<dbReference type="PANTHER" id="PTHR46577:SF2">
    <property type="entry name" value="TRANSCRIPTIONAL REGULATORY PROTEIN"/>
    <property type="match status" value="1"/>
</dbReference>
<name>A0A446CK13_9BURK</name>
<dbReference type="InterPro" id="IPR036388">
    <property type="entry name" value="WH-like_DNA-bd_sf"/>
</dbReference>
<dbReference type="PANTHER" id="PTHR46577">
    <property type="entry name" value="HTH-TYPE TRANSCRIPTIONAL REGULATORY PROTEIN GABR"/>
    <property type="match status" value="1"/>
</dbReference>
<dbReference type="PROSITE" id="PS50949">
    <property type="entry name" value="HTH_GNTR"/>
    <property type="match status" value="1"/>
</dbReference>
<dbReference type="Proteomes" id="UP000289184">
    <property type="component" value="Unassembled WGS sequence"/>
</dbReference>
<dbReference type="InterPro" id="IPR015421">
    <property type="entry name" value="PyrdxlP-dep_Trfase_major"/>
</dbReference>
<dbReference type="InterPro" id="IPR015424">
    <property type="entry name" value="PyrdxlP-dep_Trfase"/>
</dbReference>
<dbReference type="InterPro" id="IPR051446">
    <property type="entry name" value="HTH_trans_reg/aminotransferase"/>
</dbReference>
<evidence type="ECO:0000256" key="3">
    <source>
        <dbReference type="ARBA" id="ARBA00023015"/>
    </source>
</evidence>
<dbReference type="CDD" id="cd07377">
    <property type="entry name" value="WHTH_GntR"/>
    <property type="match status" value="1"/>
</dbReference>
<comment type="similarity">
    <text evidence="1">In the C-terminal section; belongs to the class-I pyridoxal-phosphate-dependent aminotransferase family.</text>
</comment>
<dbReference type="Gene3D" id="3.40.640.10">
    <property type="entry name" value="Type I PLP-dependent aspartate aminotransferase-like (Major domain)"/>
    <property type="match status" value="1"/>
</dbReference>
<evidence type="ECO:0000256" key="1">
    <source>
        <dbReference type="ARBA" id="ARBA00005384"/>
    </source>
</evidence>
<organism evidence="7 8">
    <name type="scientific">Achromobacter agilis</name>
    <dbReference type="NCBI Taxonomy" id="1353888"/>
    <lineage>
        <taxon>Bacteria</taxon>
        <taxon>Pseudomonadati</taxon>
        <taxon>Pseudomonadota</taxon>
        <taxon>Betaproteobacteria</taxon>
        <taxon>Burkholderiales</taxon>
        <taxon>Alcaligenaceae</taxon>
        <taxon>Achromobacter</taxon>
    </lineage>
</organism>
<dbReference type="InterPro" id="IPR004839">
    <property type="entry name" value="Aminotransferase_I/II_large"/>
</dbReference>
<evidence type="ECO:0000256" key="4">
    <source>
        <dbReference type="ARBA" id="ARBA00023125"/>
    </source>
</evidence>
<dbReference type="Pfam" id="PF00155">
    <property type="entry name" value="Aminotran_1_2"/>
    <property type="match status" value="1"/>
</dbReference>
<dbReference type="AlphaFoldDB" id="A0A446CK13"/>
<evidence type="ECO:0000313" key="8">
    <source>
        <dbReference type="Proteomes" id="UP000289184"/>
    </source>
</evidence>
<dbReference type="InterPro" id="IPR036390">
    <property type="entry name" value="WH_DNA-bd_sf"/>
</dbReference>
<reference evidence="7 8" key="1">
    <citation type="submission" date="2018-07" db="EMBL/GenBank/DDBJ databases">
        <authorList>
            <person name="Peeters C."/>
        </authorList>
    </citation>
    <scope>NUCLEOTIDE SEQUENCE [LARGE SCALE GENOMIC DNA]</scope>
    <source>
        <strain evidence="7 8">LMG 3411</strain>
    </source>
</reference>
<feature type="domain" description="HTH gntR-type" evidence="6">
    <location>
        <begin position="34"/>
        <end position="102"/>
    </location>
</feature>
<evidence type="ECO:0000256" key="5">
    <source>
        <dbReference type="ARBA" id="ARBA00023163"/>
    </source>
</evidence>
<dbReference type="CDD" id="cd00609">
    <property type="entry name" value="AAT_like"/>
    <property type="match status" value="1"/>
</dbReference>
<dbReference type="GO" id="GO:0003700">
    <property type="term" value="F:DNA-binding transcription factor activity"/>
    <property type="evidence" value="ECO:0007669"/>
    <property type="project" value="InterPro"/>
</dbReference>